<name>A0A7W4WE31_9GAMM</name>
<feature type="transmembrane region" description="Helical" evidence="1">
    <location>
        <begin position="100"/>
        <end position="119"/>
    </location>
</feature>
<keyword evidence="1" id="KW-1133">Transmembrane helix</keyword>
<sequence length="136" mass="14297">MPNARLPISLRQILLADAVTCAAMGILLTLAHDSIGGLTQIPELLLIYAGFSLFPIAVFMLLVALFWLHRPPAVWLVIAGNGLWVAASLALISGLISANIFGIAFIGIQALAVAALAWLEFVALKAALRDPSGQAV</sequence>
<gene>
    <name evidence="2" type="ORF">FHS09_003399</name>
</gene>
<feature type="transmembrane region" description="Helical" evidence="1">
    <location>
        <begin position="12"/>
        <end position="32"/>
    </location>
</feature>
<keyword evidence="3" id="KW-1185">Reference proteome</keyword>
<feature type="transmembrane region" description="Helical" evidence="1">
    <location>
        <begin position="44"/>
        <end position="67"/>
    </location>
</feature>
<dbReference type="AlphaFoldDB" id="A0A7W4WE31"/>
<reference evidence="2 3" key="1">
    <citation type="submission" date="2020-08" db="EMBL/GenBank/DDBJ databases">
        <title>Genomic Encyclopedia of Type Strains, Phase III (KMG-III): the genomes of soil and plant-associated and newly described type strains.</title>
        <authorList>
            <person name="Whitman W."/>
        </authorList>
    </citation>
    <scope>NUCLEOTIDE SEQUENCE [LARGE SCALE GENOMIC DNA]</scope>
    <source>
        <strain evidence="2 3">CECT 8799</strain>
    </source>
</reference>
<dbReference type="RefSeq" id="WP_183461924.1">
    <property type="nucleotide sequence ID" value="NZ_JACHWZ010000017.1"/>
</dbReference>
<comment type="caution">
    <text evidence="2">The sequence shown here is derived from an EMBL/GenBank/DDBJ whole genome shotgun (WGS) entry which is preliminary data.</text>
</comment>
<evidence type="ECO:0000313" key="2">
    <source>
        <dbReference type="EMBL" id="MBB3062550.1"/>
    </source>
</evidence>
<dbReference type="EMBL" id="JACHWZ010000017">
    <property type="protein sequence ID" value="MBB3062550.1"/>
    <property type="molecule type" value="Genomic_DNA"/>
</dbReference>
<proteinExistence type="predicted"/>
<accession>A0A7W4WE31</accession>
<keyword evidence="1" id="KW-0472">Membrane</keyword>
<evidence type="ECO:0000313" key="3">
    <source>
        <dbReference type="Proteomes" id="UP000535937"/>
    </source>
</evidence>
<evidence type="ECO:0000256" key="1">
    <source>
        <dbReference type="SAM" id="Phobius"/>
    </source>
</evidence>
<feature type="transmembrane region" description="Helical" evidence="1">
    <location>
        <begin position="74"/>
        <end position="94"/>
    </location>
</feature>
<keyword evidence="1" id="KW-0812">Transmembrane</keyword>
<dbReference type="Proteomes" id="UP000535937">
    <property type="component" value="Unassembled WGS sequence"/>
</dbReference>
<protein>
    <submittedName>
        <fullName evidence="2">Uncharacterized protein</fullName>
    </submittedName>
</protein>
<organism evidence="2 3">
    <name type="scientific">Microbulbifer rhizosphaerae</name>
    <dbReference type="NCBI Taxonomy" id="1562603"/>
    <lineage>
        <taxon>Bacteria</taxon>
        <taxon>Pseudomonadati</taxon>
        <taxon>Pseudomonadota</taxon>
        <taxon>Gammaproteobacteria</taxon>
        <taxon>Cellvibrionales</taxon>
        <taxon>Microbulbiferaceae</taxon>
        <taxon>Microbulbifer</taxon>
    </lineage>
</organism>